<reference evidence="1" key="1">
    <citation type="submission" date="2022-11" db="EMBL/GenBank/DDBJ databases">
        <title>beta-Carotene-producing bacterium, Jeongeuplla avenae sp. nov., alleviates the salt stress of Arabidopsis seedlings.</title>
        <authorList>
            <person name="Jiang L."/>
            <person name="Lee J."/>
        </authorList>
    </citation>
    <scope>NUCLEOTIDE SEQUENCE</scope>
    <source>
        <strain evidence="1">DY_R2A_6</strain>
    </source>
</reference>
<name>A0ACD4NKL7_9HYPH</name>
<protein>
    <submittedName>
        <fullName evidence="1">EAL domain-containing protein</fullName>
    </submittedName>
</protein>
<dbReference type="EMBL" id="CP113520">
    <property type="protein sequence ID" value="WAJ27289.1"/>
    <property type="molecule type" value="Genomic_DNA"/>
</dbReference>
<gene>
    <name evidence="1" type="ORF">OXU80_20920</name>
</gene>
<organism evidence="1 2">
    <name type="scientific">Antarcticirhabdus aurantiaca</name>
    <dbReference type="NCBI Taxonomy" id="2606717"/>
    <lineage>
        <taxon>Bacteria</taxon>
        <taxon>Pseudomonadati</taxon>
        <taxon>Pseudomonadota</taxon>
        <taxon>Alphaproteobacteria</taxon>
        <taxon>Hyphomicrobiales</taxon>
        <taxon>Aurantimonadaceae</taxon>
        <taxon>Antarcticirhabdus</taxon>
    </lineage>
</organism>
<keyword evidence="2" id="KW-1185">Reference proteome</keyword>
<sequence>MSFIVALAASHSVGFVLLAACVCTLMAILVVTFGEHARGMRGRRRIGWLAAIAVIAGFGVWTTHFVAIIGYRPDIVWSFDLRLTLASALLSILLAGGPLALAAIMRRRAASMACGATAGLGIGAMHFTGMAALEGCVASHSAPTIALSLSFGMVFAALAFAMRPVGLRLPVAAGMLVLAVCFLHFTAVAGVDLQFLRSARDGGDSLPSHVMAVAVAAVAMMIIVVALLTAVHQSRLDASDARQARALAEQADLLSNALHNMSNGLVMLGADERVVLHNQRAVELLNLAPGEIAPGLHLTVFLGNVAARHGWSADKTMRAIANHRRWMAQTGSIRVEETFESGSVVSVSCRPLNGGAILTFDDVTREHQTQSRMAHMAHHDELTGLPNRRAFRGRLEAAVAAGRDIALLVIDLDRFKEINDTLGHAAGDKVLVRTADRLRAACGPGDFLARLGGDELAVIHEREGNSRANAAAELAARLIHAVAPSDGTDEAGLHVGCSVGMAETADMAGVSTEMNGAELIMRQADLALYRAKESGRGRVQRFEQSMMEAAARRRRLETDMARALAENELSLAFQPLFDIEAMRVASFEALVRWKHPERGWISPAEFIPEAERTGQILAIGEFVLREACRRAADWPTEIGVAINVSPVQIRTPGFPLLVASALSANRLMPSRLEIELTETAMVEDGTMIATSLSALRALGVGVSMDDFGTGYSSLAHLRNFELDRIKIDRSFVDAAPSDPGCLAVLRAVTQLGRELGVKTLGEGVETPEQLAILRDLGCDGAQGFLLGRPLPAEEVADFIALSGWTVGGSKQPGAHVAKRGRIA</sequence>
<accession>A0ACD4NKL7</accession>
<evidence type="ECO:0000313" key="1">
    <source>
        <dbReference type="EMBL" id="WAJ27289.1"/>
    </source>
</evidence>
<evidence type="ECO:0000313" key="2">
    <source>
        <dbReference type="Proteomes" id="UP001163223"/>
    </source>
</evidence>
<dbReference type="Proteomes" id="UP001163223">
    <property type="component" value="Chromosome"/>
</dbReference>
<proteinExistence type="predicted"/>